<sequence length="342" mass="36012">MTKDFGPALDRELDTASPPTAITADGIIHKGRRQGANRVAYTGTASVIAVFLAAGLVFQLVGGGPGGGPDGAQASPSASGEPDPPGQVAFPLPDLPEDKEYGWIGGGGDPNDTTRGLTDQWWAALSAVEGAEVLTSGENDPMVPVTDRVDFPDIVRGVEGLFEDLNVGGSGFSKGPATGYSRPFYTMNDWPMLQFDGELGPDVLEIAYYPKGSYLPGARTQPGGSYADYRHLTEGCEDLTYNAQGRAGWTTGFECAESDGPGGERVLSMEITTNNPSRTSEHRYNRVVVYYPDGNAVVITDHAPSWQERDDGHNATLSGTSPGLGTDELAALAFRIPPGVIA</sequence>
<keyword evidence="2" id="KW-0812">Transmembrane</keyword>
<organism evidence="3 4">
    <name type="scientific">Phytomonospora endophytica</name>
    <dbReference type="NCBI Taxonomy" id="714109"/>
    <lineage>
        <taxon>Bacteria</taxon>
        <taxon>Bacillati</taxon>
        <taxon>Actinomycetota</taxon>
        <taxon>Actinomycetes</taxon>
        <taxon>Micromonosporales</taxon>
        <taxon>Micromonosporaceae</taxon>
        <taxon>Phytomonospora</taxon>
    </lineage>
</organism>
<feature type="transmembrane region" description="Helical" evidence="2">
    <location>
        <begin position="39"/>
        <end position="61"/>
    </location>
</feature>
<feature type="region of interest" description="Disordered" evidence="1">
    <location>
        <begin position="1"/>
        <end position="22"/>
    </location>
</feature>
<evidence type="ECO:0000256" key="1">
    <source>
        <dbReference type="SAM" id="MobiDB-lite"/>
    </source>
</evidence>
<accession>A0A841FN92</accession>
<feature type="compositionally biased region" description="Basic and acidic residues" evidence="1">
    <location>
        <begin position="1"/>
        <end position="14"/>
    </location>
</feature>
<comment type="caution">
    <text evidence="3">The sequence shown here is derived from an EMBL/GenBank/DDBJ whole genome shotgun (WGS) entry which is preliminary data.</text>
</comment>
<name>A0A841FN92_9ACTN</name>
<dbReference type="AlphaFoldDB" id="A0A841FN92"/>
<keyword evidence="2" id="KW-1133">Transmembrane helix</keyword>
<reference evidence="3 4" key="1">
    <citation type="submission" date="2020-08" db="EMBL/GenBank/DDBJ databases">
        <title>Genomic Encyclopedia of Type Strains, Phase IV (KMG-IV): sequencing the most valuable type-strain genomes for metagenomic binning, comparative biology and taxonomic classification.</title>
        <authorList>
            <person name="Goeker M."/>
        </authorList>
    </citation>
    <scope>NUCLEOTIDE SEQUENCE [LARGE SCALE GENOMIC DNA]</scope>
    <source>
        <strain evidence="3 4">YIM 65646</strain>
    </source>
</reference>
<feature type="region of interest" description="Disordered" evidence="1">
    <location>
        <begin position="67"/>
        <end position="116"/>
    </location>
</feature>
<dbReference type="EMBL" id="JACHGT010000008">
    <property type="protein sequence ID" value="MBB6036363.1"/>
    <property type="molecule type" value="Genomic_DNA"/>
</dbReference>
<evidence type="ECO:0000256" key="2">
    <source>
        <dbReference type="SAM" id="Phobius"/>
    </source>
</evidence>
<proteinExistence type="predicted"/>
<dbReference type="Proteomes" id="UP000548476">
    <property type="component" value="Unassembled WGS sequence"/>
</dbReference>
<gene>
    <name evidence="3" type="ORF">HNR73_004231</name>
</gene>
<dbReference type="RefSeq" id="WP_184789181.1">
    <property type="nucleotide sequence ID" value="NZ_BONT01000046.1"/>
</dbReference>
<keyword evidence="2" id="KW-0472">Membrane</keyword>
<feature type="compositionally biased region" description="Low complexity" evidence="1">
    <location>
        <begin position="71"/>
        <end position="80"/>
    </location>
</feature>
<evidence type="ECO:0000313" key="3">
    <source>
        <dbReference type="EMBL" id="MBB6036363.1"/>
    </source>
</evidence>
<keyword evidence="4" id="KW-1185">Reference proteome</keyword>
<evidence type="ECO:0000313" key="4">
    <source>
        <dbReference type="Proteomes" id="UP000548476"/>
    </source>
</evidence>
<protein>
    <submittedName>
        <fullName evidence="3">Uncharacterized protein</fullName>
    </submittedName>
</protein>